<name>Q02BB4_SOLUE</name>
<dbReference type="EMBL" id="CP000473">
    <property type="protein sequence ID" value="ABJ81652.1"/>
    <property type="molecule type" value="Genomic_DNA"/>
</dbReference>
<organism evidence="2">
    <name type="scientific">Solibacter usitatus (strain Ellin6076)</name>
    <dbReference type="NCBI Taxonomy" id="234267"/>
    <lineage>
        <taxon>Bacteria</taxon>
        <taxon>Pseudomonadati</taxon>
        <taxon>Acidobacteriota</taxon>
        <taxon>Terriglobia</taxon>
        <taxon>Bryobacterales</taxon>
        <taxon>Solibacteraceae</taxon>
        <taxon>Candidatus Solibacter</taxon>
    </lineage>
</organism>
<gene>
    <name evidence="2" type="ordered locus">Acid_0651</name>
</gene>
<dbReference type="InParanoid" id="Q02BB4"/>
<keyword evidence="1" id="KW-1133">Transmembrane helix</keyword>
<dbReference type="STRING" id="234267.Acid_0651"/>
<keyword evidence="1" id="KW-0812">Transmembrane</keyword>
<evidence type="ECO:0000256" key="1">
    <source>
        <dbReference type="SAM" id="Phobius"/>
    </source>
</evidence>
<sequence length="141" mass="15192">MVRTLYKCLLLTHPPAFRRRFMSEMLCIFDEASPSTGALTLIVDGLASLARQWVLRSGSWKLAVAVLGACLQLTAGGLIWAALGHGSRLHGNASAPDVLALDRLMRFIVASVGGIVLMVATASLWMGSFVRKRAEGLRVGR</sequence>
<dbReference type="AlphaFoldDB" id="Q02BB4"/>
<evidence type="ECO:0000313" key="2">
    <source>
        <dbReference type="EMBL" id="ABJ81652.1"/>
    </source>
</evidence>
<dbReference type="KEGG" id="sus:Acid_0651"/>
<feature type="transmembrane region" description="Helical" evidence="1">
    <location>
        <begin position="103"/>
        <end position="125"/>
    </location>
</feature>
<dbReference type="HOGENOM" id="CLU_1824045_0_0_0"/>
<reference evidence="2" key="1">
    <citation type="submission" date="2006-10" db="EMBL/GenBank/DDBJ databases">
        <title>Complete sequence of Solibacter usitatus Ellin6076.</title>
        <authorList>
            <consortium name="US DOE Joint Genome Institute"/>
            <person name="Copeland A."/>
            <person name="Lucas S."/>
            <person name="Lapidus A."/>
            <person name="Barry K."/>
            <person name="Detter J.C."/>
            <person name="Glavina del Rio T."/>
            <person name="Hammon N."/>
            <person name="Israni S."/>
            <person name="Dalin E."/>
            <person name="Tice H."/>
            <person name="Pitluck S."/>
            <person name="Thompson L.S."/>
            <person name="Brettin T."/>
            <person name="Bruce D."/>
            <person name="Han C."/>
            <person name="Tapia R."/>
            <person name="Gilna P."/>
            <person name="Schmutz J."/>
            <person name="Larimer F."/>
            <person name="Land M."/>
            <person name="Hauser L."/>
            <person name="Kyrpides N."/>
            <person name="Mikhailova N."/>
            <person name="Janssen P.H."/>
            <person name="Kuske C.R."/>
            <person name="Richardson P."/>
        </authorList>
    </citation>
    <scope>NUCLEOTIDE SEQUENCE</scope>
    <source>
        <strain evidence="2">Ellin6076</strain>
    </source>
</reference>
<feature type="transmembrane region" description="Helical" evidence="1">
    <location>
        <begin position="62"/>
        <end position="83"/>
    </location>
</feature>
<accession>Q02BB4</accession>
<proteinExistence type="predicted"/>
<protein>
    <submittedName>
        <fullName evidence="2">Uncharacterized protein</fullName>
    </submittedName>
</protein>
<keyword evidence="1" id="KW-0472">Membrane</keyword>